<gene>
    <name evidence="5" type="ORF">ACRB68_17190</name>
</gene>
<keyword evidence="6" id="KW-1185">Reference proteome</keyword>
<keyword evidence="2" id="KW-1133">Transmembrane helix</keyword>
<feature type="chain" id="PRO_5029514982" description="DUF11 domain-containing protein" evidence="3">
    <location>
        <begin position="34"/>
        <end position="432"/>
    </location>
</feature>
<proteinExistence type="predicted"/>
<feature type="domain" description="DUF11" evidence="4">
    <location>
        <begin position="46"/>
        <end position="144"/>
    </location>
</feature>
<feature type="compositionally biased region" description="Basic and acidic residues" evidence="1">
    <location>
        <begin position="227"/>
        <end position="245"/>
    </location>
</feature>
<feature type="compositionally biased region" description="Basic and acidic residues" evidence="1">
    <location>
        <begin position="200"/>
        <end position="216"/>
    </location>
</feature>
<protein>
    <recommendedName>
        <fullName evidence="4">DUF11 domain-containing protein</fullName>
    </recommendedName>
</protein>
<name>A0A7K0BSM0_9ACTN</name>
<dbReference type="RefSeq" id="WP_194293212.1">
    <property type="nucleotide sequence ID" value="NZ_WEGH01000001.1"/>
</dbReference>
<dbReference type="AlphaFoldDB" id="A0A7K0BSM0"/>
<evidence type="ECO:0000256" key="3">
    <source>
        <dbReference type="SAM" id="SignalP"/>
    </source>
</evidence>
<sequence>MFFKDPARRAARRSAAALAGVAVFTFGGVPAWAAVPADGPPTPPRLTLTKHASKAKVRPNEKVGYTLTVRNVGMVPAFNVRLTDRLPAGLEVVTAPRGCAKSAAQVSCHWRSVAYRKSITLHLTAKVKADTKPQRKLTNKARLSYAGHTASASAAIEVLKPPPPPKPKPKEAHNTVKTPGRPGYSCPQEKDGHSYVPSGQDKDEQGKKGQECEHKPLHSKQHHTQAKPKEPKNHYSESTPSRHDNCAGTAGSTGQGQNKCCAPGRSGNGQAHCCAPGGNGQGQAHCCAPGSNGQGQAHCCAPGSNGQGQAHCCAPGSNGQGQNKCCAPGYNGQGQGQAHCCAPGDNGQGQHKCCAPAGSSSAGQSQGHCCAPGQGGQGMKSGRDCAKAQHGGWLPRTGGPVLWMVGLSLATIALGAAMVFLAFRRNALRVRR</sequence>
<organism evidence="5 6">
    <name type="scientific">Actinomadura macrotermitis</name>
    <dbReference type="NCBI Taxonomy" id="2585200"/>
    <lineage>
        <taxon>Bacteria</taxon>
        <taxon>Bacillati</taxon>
        <taxon>Actinomycetota</taxon>
        <taxon>Actinomycetes</taxon>
        <taxon>Streptosporangiales</taxon>
        <taxon>Thermomonosporaceae</taxon>
        <taxon>Actinomadura</taxon>
    </lineage>
</organism>
<dbReference type="NCBIfam" id="TIGR01451">
    <property type="entry name" value="B_ant_repeat"/>
    <property type="match status" value="1"/>
</dbReference>
<accession>A0A7K0BSM0</accession>
<keyword evidence="3" id="KW-0732">Signal</keyword>
<comment type="caution">
    <text evidence="5">The sequence shown here is derived from an EMBL/GenBank/DDBJ whole genome shotgun (WGS) entry which is preliminary data.</text>
</comment>
<feature type="transmembrane region" description="Helical" evidence="2">
    <location>
        <begin position="401"/>
        <end position="423"/>
    </location>
</feature>
<evidence type="ECO:0000313" key="5">
    <source>
        <dbReference type="EMBL" id="MQY03674.1"/>
    </source>
</evidence>
<dbReference type="InterPro" id="IPR047589">
    <property type="entry name" value="DUF11_rpt"/>
</dbReference>
<evidence type="ECO:0000256" key="1">
    <source>
        <dbReference type="SAM" id="MobiDB-lite"/>
    </source>
</evidence>
<feature type="region of interest" description="Disordered" evidence="1">
    <location>
        <begin position="157"/>
        <end position="250"/>
    </location>
</feature>
<evidence type="ECO:0000259" key="4">
    <source>
        <dbReference type="Pfam" id="PF01345"/>
    </source>
</evidence>
<dbReference type="Proteomes" id="UP000487268">
    <property type="component" value="Unassembled WGS sequence"/>
</dbReference>
<keyword evidence="2" id="KW-0472">Membrane</keyword>
<feature type="compositionally biased region" description="Basic residues" evidence="1">
    <location>
        <begin position="217"/>
        <end position="226"/>
    </location>
</feature>
<feature type="signal peptide" evidence="3">
    <location>
        <begin position="1"/>
        <end position="33"/>
    </location>
</feature>
<reference evidence="5 6" key="1">
    <citation type="submission" date="2019-10" db="EMBL/GenBank/DDBJ databases">
        <title>Actinomadura rubteroloni sp. nov. and Actinomadura macrotermitis sp. nov., isolated from the gut of fungus growing-termite Macrotermes natalensis.</title>
        <authorList>
            <person name="Benndorf R."/>
            <person name="Martin K."/>
            <person name="Kuefner M."/>
            <person name="De Beer W."/>
            <person name="Kaster A.-K."/>
            <person name="Vollmers J."/>
            <person name="Poulsen M."/>
            <person name="Beemelmanns C."/>
        </authorList>
    </citation>
    <scope>NUCLEOTIDE SEQUENCE [LARGE SCALE GENOMIC DNA]</scope>
    <source>
        <strain evidence="5 6">RB68</strain>
    </source>
</reference>
<evidence type="ECO:0000256" key="2">
    <source>
        <dbReference type="SAM" id="Phobius"/>
    </source>
</evidence>
<dbReference type="EMBL" id="WEGH01000001">
    <property type="protein sequence ID" value="MQY03674.1"/>
    <property type="molecule type" value="Genomic_DNA"/>
</dbReference>
<keyword evidence="2" id="KW-0812">Transmembrane</keyword>
<dbReference type="Pfam" id="PF01345">
    <property type="entry name" value="DUF11"/>
    <property type="match status" value="1"/>
</dbReference>
<evidence type="ECO:0000313" key="6">
    <source>
        <dbReference type="Proteomes" id="UP000487268"/>
    </source>
</evidence>
<dbReference type="InterPro" id="IPR001434">
    <property type="entry name" value="OmcB-like_DUF11"/>
</dbReference>